<dbReference type="InterPro" id="IPR027417">
    <property type="entry name" value="P-loop_NTPase"/>
</dbReference>
<evidence type="ECO:0000256" key="3">
    <source>
        <dbReference type="ARBA" id="ARBA00007650"/>
    </source>
</evidence>
<keyword evidence="7" id="KW-0479">Metal-binding</keyword>
<evidence type="ECO:0000313" key="20">
    <source>
        <dbReference type="Proteomes" id="UP001236559"/>
    </source>
</evidence>
<comment type="catalytic activity">
    <reaction evidence="15">
        <text>ATP + H2O + cellular proteinSide 1 = ADP + phosphate + cellular proteinSide 2.</text>
        <dbReference type="EC" id="7.4.2.8"/>
    </reaction>
</comment>
<sequence length="921" mass="105642">MAIYRKDDFMGLFDVIFGSYSDKEIKKIQPLVDRILSLDEEYQGLTDNQLKEKTLEFKNRYKNGESLDQLLPEAFANIREAAYRVLGMKHFPVQLIGGIILHQGRIAEMKTGEGKTLVATLPAYLNALSGDGVHVVTVNDYLASRDKTWMGKIYEFLGLSVGCIIHDMSPKERQVAYNCDITYGTNNEFGFDYLRDNMVIYKEEMVQRPLNYCIVDEVDSILIDEARTPLIISGRGDESTELYVRARDFVNTLSHRIKTEEETSFERFNREFEEETVDYVVNEKDKTSTLTDKGVAKAEKYFGVSNLSDLDNMELSHHINQALKAKGNMKKDIDYVVKDGEVIIVDEFTGRLMFGRRYSEGLHQAIEAKEGLEVQAESKTLATITFQNYFRMYKKLAGMTGTAMTEESEFRDIYHIDVVEIPTNKPVIRSDANDSIYKSEEAKFRAVTREIIECHESGQPVLVGTISIEKSEELSKYLKRAGIKHNVLNAKNHEMESEIVAQAGRFGAVTIATNMAGRGTDIMLGGNPEYMAKKEMKKRGLEEEILEQVDSYNETSDEEILNARKEYQDLVKKFKVETDEEAQKVVAAGGLHIIGTERHESRRIDNQLRGRSGRQGDPGSTRFYISGDDDLIRLFAGDRFKQTMERINSPEDEAIESKILTKLIESAQRKVEGNNFSIRKNVLNYDNVMNKQREVIYSERRKVLEGENLHDDMISMIDDIIEKNVNFNNKMDHNNVLHLDFENIVKFGVDQFDFPKNFLDDIENANVENVISRMKELAREKYKEKENEFGEEKFREIERVVLLQVVDQKWMDHIDAMDQLRQGIGLRAVGQVDPVRAYAQEGFDMFEEMNESIKEDTTKMLFHIYNPEKVKRVRVAKEVETVNPDTGKQAPFVRKSKKVGRNDPCPCGSGKKYKNCCGKNQ</sequence>
<evidence type="ECO:0000259" key="18">
    <source>
        <dbReference type="PROSITE" id="PS51196"/>
    </source>
</evidence>
<dbReference type="InterPro" id="IPR014018">
    <property type="entry name" value="SecA_motor_DEAD"/>
</dbReference>
<dbReference type="InterPro" id="IPR004027">
    <property type="entry name" value="SEC_C_motif"/>
</dbReference>
<dbReference type="PROSITE" id="PS51196">
    <property type="entry name" value="SECA_MOTOR_DEAD"/>
    <property type="match status" value="1"/>
</dbReference>
<feature type="binding site" evidence="15">
    <location>
        <position position="521"/>
    </location>
    <ligand>
        <name>ATP</name>
        <dbReference type="ChEBI" id="CHEBI:30616"/>
    </ligand>
</feature>
<comment type="caution">
    <text evidence="19">The sequence shown here is derived from an EMBL/GenBank/DDBJ whole genome shotgun (WGS) entry which is preliminary data.</text>
</comment>
<dbReference type="InterPro" id="IPR000185">
    <property type="entry name" value="SecA"/>
</dbReference>
<keyword evidence="20" id="KW-1185">Reference proteome</keyword>
<feature type="binding site" evidence="15">
    <location>
        <position position="94"/>
    </location>
    <ligand>
        <name>ATP</name>
        <dbReference type="ChEBI" id="CHEBI:30616"/>
    </ligand>
</feature>
<evidence type="ECO:0000256" key="12">
    <source>
        <dbReference type="ARBA" id="ARBA00022967"/>
    </source>
</evidence>
<feature type="domain" description="Helicase ATP-binding" evidence="17">
    <location>
        <begin position="96"/>
        <end position="234"/>
    </location>
</feature>
<keyword evidence="10 15" id="KW-0067">ATP-binding</keyword>
<keyword evidence="12 15" id="KW-1278">Translocase</keyword>
<dbReference type="Pfam" id="PF01043">
    <property type="entry name" value="SecA_PP_bind"/>
    <property type="match status" value="1"/>
</dbReference>
<dbReference type="NCBIfam" id="TIGR00963">
    <property type="entry name" value="secA"/>
    <property type="match status" value="1"/>
</dbReference>
<dbReference type="Pfam" id="PF07517">
    <property type="entry name" value="SecA_DEAD"/>
    <property type="match status" value="1"/>
</dbReference>
<evidence type="ECO:0000313" key="19">
    <source>
        <dbReference type="EMBL" id="MDQ0275317.1"/>
    </source>
</evidence>
<evidence type="ECO:0000256" key="11">
    <source>
        <dbReference type="ARBA" id="ARBA00022927"/>
    </source>
</evidence>
<comment type="similarity">
    <text evidence="3 15 16">Belongs to the SecA family.</text>
</comment>
<keyword evidence="11 15" id="KW-0653">Protein transport</keyword>
<dbReference type="Pfam" id="PF21090">
    <property type="entry name" value="P-loop_SecA"/>
    <property type="match status" value="1"/>
</dbReference>
<dbReference type="InterPro" id="IPR011116">
    <property type="entry name" value="SecA_Wing/Scaffold"/>
</dbReference>
<dbReference type="InterPro" id="IPR036266">
    <property type="entry name" value="SecA_Wing/Scaffold_sf"/>
</dbReference>
<dbReference type="EC" id="7.4.2.8" evidence="15"/>
<dbReference type="CDD" id="cd18803">
    <property type="entry name" value="SF2_C_secA"/>
    <property type="match status" value="1"/>
</dbReference>
<evidence type="ECO:0000256" key="7">
    <source>
        <dbReference type="ARBA" id="ARBA00022723"/>
    </source>
</evidence>
<dbReference type="SMART" id="SM00957">
    <property type="entry name" value="SecA_DEAD"/>
    <property type="match status" value="1"/>
</dbReference>
<dbReference type="SMART" id="SM00958">
    <property type="entry name" value="SecA_PP_bind"/>
    <property type="match status" value="1"/>
</dbReference>
<evidence type="ECO:0000256" key="15">
    <source>
        <dbReference type="HAMAP-Rule" id="MF_01382"/>
    </source>
</evidence>
<keyword evidence="14 15" id="KW-0472">Membrane</keyword>
<evidence type="ECO:0000256" key="16">
    <source>
        <dbReference type="RuleBase" id="RU003874"/>
    </source>
</evidence>
<keyword evidence="4 15" id="KW-0813">Transport</keyword>
<proteinExistence type="inferred from homology"/>
<dbReference type="CDD" id="cd17928">
    <property type="entry name" value="DEXDc_SecA"/>
    <property type="match status" value="1"/>
</dbReference>
<gene>
    <name evidence="15" type="primary">secA</name>
    <name evidence="19" type="ORF">J2S72_001342</name>
</gene>
<keyword evidence="13 15" id="KW-0811">Translocation</keyword>
<dbReference type="PROSITE" id="PS51192">
    <property type="entry name" value="HELICASE_ATP_BIND_1"/>
    <property type="match status" value="1"/>
</dbReference>
<dbReference type="Gene3D" id="3.40.50.300">
    <property type="entry name" value="P-loop containing nucleotide triphosphate hydrolases"/>
    <property type="match status" value="2"/>
</dbReference>
<dbReference type="EMBL" id="JAUSTN010000006">
    <property type="protein sequence ID" value="MDQ0275317.1"/>
    <property type="molecule type" value="Genomic_DNA"/>
</dbReference>
<evidence type="ECO:0000256" key="10">
    <source>
        <dbReference type="ARBA" id="ARBA00022840"/>
    </source>
</evidence>
<evidence type="ECO:0000256" key="1">
    <source>
        <dbReference type="ARBA" id="ARBA00001947"/>
    </source>
</evidence>
<evidence type="ECO:0000256" key="2">
    <source>
        <dbReference type="ARBA" id="ARBA00004170"/>
    </source>
</evidence>
<dbReference type="PROSITE" id="PS01312">
    <property type="entry name" value="SECA"/>
    <property type="match status" value="1"/>
</dbReference>
<accession>A0ABU0AX13</accession>
<evidence type="ECO:0000259" key="17">
    <source>
        <dbReference type="PROSITE" id="PS51192"/>
    </source>
</evidence>
<dbReference type="InterPro" id="IPR014001">
    <property type="entry name" value="Helicase_ATP-bd"/>
</dbReference>
<dbReference type="InterPro" id="IPR011115">
    <property type="entry name" value="SecA_DEAD"/>
</dbReference>
<feature type="binding site" evidence="15">
    <location>
        <begin position="112"/>
        <end position="116"/>
    </location>
    <ligand>
        <name>ATP</name>
        <dbReference type="ChEBI" id="CHEBI:30616"/>
    </ligand>
</feature>
<comment type="cofactor">
    <cofactor evidence="1">
        <name>Zn(2+)</name>
        <dbReference type="ChEBI" id="CHEBI:29105"/>
    </cofactor>
</comment>
<keyword evidence="6 15" id="KW-0963">Cytoplasm</keyword>
<dbReference type="Gene3D" id="1.10.3060.10">
    <property type="entry name" value="Helical scaffold and wing domains of SecA"/>
    <property type="match status" value="1"/>
</dbReference>
<dbReference type="Proteomes" id="UP001236559">
    <property type="component" value="Unassembled WGS sequence"/>
</dbReference>
<comment type="function">
    <text evidence="15">Part of the Sec protein translocase complex. Interacts with the SecYEG preprotein conducting channel. Has a central role in coupling the hydrolysis of ATP to the transfer of proteins into and across the cell membrane, serving as an ATP-driven molecular motor driving the stepwise translocation of polypeptide chains across the membrane.</text>
</comment>
<evidence type="ECO:0000256" key="4">
    <source>
        <dbReference type="ARBA" id="ARBA00022448"/>
    </source>
</evidence>
<dbReference type="InterPro" id="IPR044722">
    <property type="entry name" value="SecA_SF2_C"/>
</dbReference>
<evidence type="ECO:0000256" key="14">
    <source>
        <dbReference type="ARBA" id="ARBA00023136"/>
    </source>
</evidence>
<dbReference type="SUPFAM" id="SSF81886">
    <property type="entry name" value="Helical scaffold and wing domains of SecA"/>
    <property type="match status" value="1"/>
</dbReference>
<protein>
    <recommendedName>
        <fullName evidence="15 16">Protein translocase subunit SecA</fullName>
        <ecNumber evidence="15">7.4.2.8</ecNumber>
    </recommendedName>
</protein>
<name>A0ABU0AX13_9FIRM</name>
<dbReference type="SUPFAM" id="SSF52540">
    <property type="entry name" value="P-loop containing nucleoside triphosphate hydrolases"/>
    <property type="match status" value="2"/>
</dbReference>
<dbReference type="SUPFAM" id="SSF81767">
    <property type="entry name" value="Pre-protein crosslinking domain of SecA"/>
    <property type="match status" value="1"/>
</dbReference>
<dbReference type="PANTHER" id="PTHR30612:SF0">
    <property type="entry name" value="CHLOROPLAST PROTEIN-TRANSPORTING ATPASE"/>
    <property type="match status" value="1"/>
</dbReference>
<keyword evidence="9" id="KW-0862">Zinc</keyword>
<organism evidence="19 20">
    <name type="scientific">Peptoniphilus koenoeneniae</name>
    <dbReference type="NCBI Taxonomy" id="507751"/>
    <lineage>
        <taxon>Bacteria</taxon>
        <taxon>Bacillati</taxon>
        <taxon>Bacillota</taxon>
        <taxon>Tissierellia</taxon>
        <taxon>Tissierellales</taxon>
        <taxon>Peptoniphilaceae</taxon>
        <taxon>Peptoniphilus</taxon>
    </lineage>
</organism>
<dbReference type="HAMAP" id="MF_01382">
    <property type="entry name" value="SecA"/>
    <property type="match status" value="1"/>
</dbReference>
<keyword evidence="5 15" id="KW-1003">Cell membrane</keyword>
<evidence type="ECO:0000256" key="13">
    <source>
        <dbReference type="ARBA" id="ARBA00023010"/>
    </source>
</evidence>
<dbReference type="Pfam" id="PF07516">
    <property type="entry name" value="SecA_SW"/>
    <property type="match status" value="1"/>
</dbReference>
<dbReference type="NCBIfam" id="NF009538">
    <property type="entry name" value="PRK12904.1"/>
    <property type="match status" value="1"/>
</dbReference>
<keyword evidence="8 15" id="KW-0547">Nucleotide-binding</keyword>
<dbReference type="PANTHER" id="PTHR30612">
    <property type="entry name" value="SECA INNER MEMBRANE COMPONENT OF SEC PROTEIN SECRETION SYSTEM"/>
    <property type="match status" value="1"/>
</dbReference>
<feature type="domain" description="SecA family profile" evidence="18">
    <location>
        <begin position="10"/>
        <end position="656"/>
    </location>
</feature>
<evidence type="ECO:0000256" key="5">
    <source>
        <dbReference type="ARBA" id="ARBA00022475"/>
    </source>
</evidence>
<dbReference type="InterPro" id="IPR011130">
    <property type="entry name" value="SecA_preprotein_X-link_dom"/>
</dbReference>
<evidence type="ECO:0000256" key="6">
    <source>
        <dbReference type="ARBA" id="ARBA00022490"/>
    </source>
</evidence>
<dbReference type="PRINTS" id="PR00906">
    <property type="entry name" value="SECA"/>
</dbReference>
<dbReference type="InterPro" id="IPR036670">
    <property type="entry name" value="SecA_X-link_sf"/>
</dbReference>
<comment type="subcellular location">
    <subcellularLocation>
        <location evidence="15">Cell membrane</location>
        <topology evidence="15">Peripheral membrane protein</topology>
        <orientation evidence="15">Cytoplasmic side</orientation>
    </subcellularLocation>
    <subcellularLocation>
        <location evidence="15">Cytoplasm</location>
    </subcellularLocation>
    <subcellularLocation>
        <location evidence="2">Membrane</location>
        <topology evidence="2">Peripheral membrane protein</topology>
    </subcellularLocation>
    <text evidence="15">Distribution is 50-50.</text>
</comment>
<dbReference type="Pfam" id="PF02810">
    <property type="entry name" value="SEC-C"/>
    <property type="match status" value="1"/>
</dbReference>
<evidence type="ECO:0000256" key="9">
    <source>
        <dbReference type="ARBA" id="ARBA00022833"/>
    </source>
</evidence>
<evidence type="ECO:0000256" key="8">
    <source>
        <dbReference type="ARBA" id="ARBA00022741"/>
    </source>
</evidence>
<dbReference type="InterPro" id="IPR020937">
    <property type="entry name" value="SecA_CS"/>
</dbReference>
<comment type="subunit">
    <text evidence="15">Monomer and homodimer. Part of the essential Sec protein translocation apparatus which comprises SecA, SecYEG and auxiliary proteins SecDF. Other proteins may also be involved.</text>
</comment>
<reference evidence="19 20" key="1">
    <citation type="submission" date="2023-07" db="EMBL/GenBank/DDBJ databases">
        <title>Genomic Encyclopedia of Type Strains, Phase IV (KMG-IV): sequencing the most valuable type-strain genomes for metagenomic binning, comparative biology and taxonomic classification.</title>
        <authorList>
            <person name="Goeker M."/>
        </authorList>
    </citation>
    <scope>NUCLEOTIDE SEQUENCE [LARGE SCALE GENOMIC DNA]</scope>
    <source>
        <strain evidence="19 20">DSM 22616</strain>
    </source>
</reference>
<dbReference type="Gene3D" id="3.90.1440.10">
    <property type="entry name" value="SecA, preprotein cross-linking domain"/>
    <property type="match status" value="1"/>
</dbReference>